<reference evidence="1 2" key="1">
    <citation type="submission" date="2024-03" db="EMBL/GenBank/DDBJ databases">
        <title>First Report of Pectobacterium brasiliscabiei causing potato scab in china.</title>
        <authorList>
            <person name="Handique U."/>
        </authorList>
    </citation>
    <scope>NUCLEOTIDE SEQUENCE [LARGE SCALE GENOMIC DNA]</scope>
    <source>
        <strain evidence="1 2">ZRIMU1503</strain>
    </source>
</reference>
<evidence type="ECO:0000313" key="1">
    <source>
        <dbReference type="EMBL" id="MEI5617387.1"/>
    </source>
</evidence>
<comment type="caution">
    <text evidence="1">The sequence shown here is derived from an EMBL/GenBank/DDBJ whole genome shotgun (WGS) entry which is preliminary data.</text>
</comment>
<name>A0ABU8GW37_9ACTN</name>
<gene>
    <name evidence="1" type="ORF">WB403_50725</name>
</gene>
<organism evidence="1 2">
    <name type="scientific">Streptomyces brasiliscabiei</name>
    <dbReference type="NCBI Taxonomy" id="2736302"/>
    <lineage>
        <taxon>Bacteria</taxon>
        <taxon>Bacillati</taxon>
        <taxon>Actinomycetota</taxon>
        <taxon>Actinomycetes</taxon>
        <taxon>Kitasatosporales</taxon>
        <taxon>Streptomycetaceae</taxon>
        <taxon>Streptomyces</taxon>
    </lineage>
</organism>
<sequence>MSQKMLRRQLKFDENTTSQDRWIAEIIAERKYQDSLWGTRQTHSQDRWNTIVGEEHGEICKATLRE</sequence>
<dbReference type="RefSeq" id="WP_336559247.1">
    <property type="nucleotide sequence ID" value="NZ_JBBAYM010000566.1"/>
</dbReference>
<dbReference type="Proteomes" id="UP001365781">
    <property type="component" value="Unassembled WGS sequence"/>
</dbReference>
<protein>
    <submittedName>
        <fullName evidence="1">Uncharacterized protein</fullName>
    </submittedName>
</protein>
<accession>A0ABU8GW37</accession>
<feature type="non-terminal residue" evidence="1">
    <location>
        <position position="66"/>
    </location>
</feature>
<dbReference type="EMBL" id="JBBAYM010000566">
    <property type="protein sequence ID" value="MEI5617387.1"/>
    <property type="molecule type" value="Genomic_DNA"/>
</dbReference>
<keyword evidence="2" id="KW-1185">Reference proteome</keyword>
<proteinExistence type="predicted"/>
<evidence type="ECO:0000313" key="2">
    <source>
        <dbReference type="Proteomes" id="UP001365781"/>
    </source>
</evidence>